<evidence type="ECO:0000259" key="12">
    <source>
        <dbReference type="Pfam" id="PF00224"/>
    </source>
</evidence>
<dbReference type="PROSITE" id="PS00110">
    <property type="entry name" value="PYRUVATE_KINASE"/>
    <property type="match status" value="1"/>
</dbReference>
<comment type="pathway">
    <text evidence="1">Carbohydrate degradation; glycolysis; pyruvate from D-glyceraldehyde 3-phosphate: step 5/5.</text>
</comment>
<evidence type="ECO:0000256" key="6">
    <source>
        <dbReference type="ARBA" id="ARBA00022741"/>
    </source>
</evidence>
<evidence type="ECO:0000256" key="10">
    <source>
        <dbReference type="ARBA" id="ARBA00023152"/>
    </source>
</evidence>
<dbReference type="InterPro" id="IPR018209">
    <property type="entry name" value="Pyrv_Knase_AS"/>
</dbReference>
<keyword evidence="10" id="KW-0324">Glycolysis</keyword>
<proteinExistence type="inferred from homology"/>
<comment type="similarity">
    <text evidence="2">Belongs to the pyruvate kinase family.</text>
</comment>
<protein>
    <recommendedName>
        <fullName evidence="3">pyruvate kinase</fullName>
        <ecNumber evidence="3">2.7.1.40</ecNumber>
    </recommendedName>
</protein>
<keyword evidence="8" id="KW-0067">ATP-binding</keyword>
<dbReference type="SUPFAM" id="SSF50800">
    <property type="entry name" value="PK beta-barrel domain-like"/>
    <property type="match status" value="1"/>
</dbReference>
<evidence type="ECO:0000256" key="8">
    <source>
        <dbReference type="ARBA" id="ARBA00022840"/>
    </source>
</evidence>
<reference evidence="13" key="1">
    <citation type="journal article" date="2014" name="Front. Microbiol.">
        <title>High frequency of phylogenetically diverse reductive dehalogenase-homologous genes in deep subseafloor sedimentary metagenomes.</title>
        <authorList>
            <person name="Kawai M."/>
            <person name="Futagami T."/>
            <person name="Toyoda A."/>
            <person name="Takaki Y."/>
            <person name="Nishi S."/>
            <person name="Hori S."/>
            <person name="Arai W."/>
            <person name="Tsubouchi T."/>
            <person name="Morono Y."/>
            <person name="Uchiyama I."/>
            <person name="Ito T."/>
            <person name="Fujiyama A."/>
            <person name="Inagaki F."/>
            <person name="Takami H."/>
        </authorList>
    </citation>
    <scope>NUCLEOTIDE SEQUENCE</scope>
    <source>
        <strain evidence="13">Expedition CK06-06</strain>
    </source>
</reference>
<dbReference type="PANTHER" id="PTHR11817">
    <property type="entry name" value="PYRUVATE KINASE"/>
    <property type="match status" value="1"/>
</dbReference>
<keyword evidence="4" id="KW-0808">Transferase</keyword>
<dbReference type="GO" id="GO:0000287">
    <property type="term" value="F:magnesium ion binding"/>
    <property type="evidence" value="ECO:0007669"/>
    <property type="project" value="InterPro"/>
</dbReference>
<dbReference type="PRINTS" id="PR01050">
    <property type="entry name" value="PYRUVTKNASE"/>
</dbReference>
<dbReference type="Gene3D" id="3.20.20.60">
    <property type="entry name" value="Phosphoenolpyruvate-binding domains"/>
    <property type="match status" value="1"/>
</dbReference>
<organism evidence="13">
    <name type="scientific">marine sediment metagenome</name>
    <dbReference type="NCBI Taxonomy" id="412755"/>
    <lineage>
        <taxon>unclassified sequences</taxon>
        <taxon>metagenomes</taxon>
        <taxon>ecological metagenomes</taxon>
    </lineage>
</organism>
<name>X1NQB2_9ZZZZ</name>
<dbReference type="EC" id="2.7.1.40" evidence="3"/>
<evidence type="ECO:0000256" key="4">
    <source>
        <dbReference type="ARBA" id="ARBA00022679"/>
    </source>
</evidence>
<keyword evidence="11" id="KW-0670">Pyruvate</keyword>
<dbReference type="InterPro" id="IPR015806">
    <property type="entry name" value="Pyrv_Knase_insert_dom_sf"/>
</dbReference>
<gene>
    <name evidence="13" type="ORF">S06H3_43563</name>
</gene>
<dbReference type="Pfam" id="PF00224">
    <property type="entry name" value="PK"/>
    <property type="match status" value="1"/>
</dbReference>
<dbReference type="InterPro" id="IPR001697">
    <property type="entry name" value="Pyr_Knase"/>
</dbReference>
<comment type="caution">
    <text evidence="13">The sequence shown here is derived from an EMBL/GenBank/DDBJ whole genome shotgun (WGS) entry which is preliminary data.</text>
</comment>
<dbReference type="UniPathway" id="UPA00109">
    <property type="reaction ID" value="UER00188"/>
</dbReference>
<evidence type="ECO:0000256" key="11">
    <source>
        <dbReference type="ARBA" id="ARBA00023317"/>
    </source>
</evidence>
<evidence type="ECO:0000256" key="9">
    <source>
        <dbReference type="ARBA" id="ARBA00022842"/>
    </source>
</evidence>
<feature type="non-terminal residue" evidence="13">
    <location>
        <position position="262"/>
    </location>
</feature>
<dbReference type="Gene3D" id="2.40.33.10">
    <property type="entry name" value="PK beta-barrel domain-like"/>
    <property type="match status" value="1"/>
</dbReference>
<feature type="non-terminal residue" evidence="13">
    <location>
        <position position="1"/>
    </location>
</feature>
<dbReference type="GO" id="GO:0030955">
    <property type="term" value="F:potassium ion binding"/>
    <property type="evidence" value="ECO:0007669"/>
    <property type="project" value="InterPro"/>
</dbReference>
<dbReference type="InterPro" id="IPR015813">
    <property type="entry name" value="Pyrv/PenolPyrv_kinase-like_dom"/>
</dbReference>
<dbReference type="GO" id="GO:0005524">
    <property type="term" value="F:ATP binding"/>
    <property type="evidence" value="ECO:0007669"/>
    <property type="project" value="UniProtKB-KW"/>
</dbReference>
<dbReference type="InterPro" id="IPR011037">
    <property type="entry name" value="Pyrv_Knase-like_insert_dom_sf"/>
</dbReference>
<dbReference type="NCBIfam" id="TIGR01064">
    <property type="entry name" value="pyruv_kin"/>
    <property type="match status" value="1"/>
</dbReference>
<accession>X1NQB2</accession>
<evidence type="ECO:0000313" key="13">
    <source>
        <dbReference type="EMBL" id="GAI46227.1"/>
    </source>
</evidence>
<evidence type="ECO:0000256" key="1">
    <source>
        <dbReference type="ARBA" id="ARBA00004997"/>
    </source>
</evidence>
<dbReference type="InterPro" id="IPR015793">
    <property type="entry name" value="Pyrv_Knase_brl"/>
</dbReference>
<feature type="domain" description="Pyruvate kinase barrel" evidence="12">
    <location>
        <begin position="2"/>
        <end position="262"/>
    </location>
</feature>
<sequence length="262" mass="28532">AEAGMDVARLNFSHGDRKTHLDHIKLVRQVASELKRPIAIMGDLQGAKMRIGQVRTGRIILAKGDQIYLTPEDVNGTKEKVSVNYENLARDVKKGDRILLADGTIELLVLASHGREVLCEVTDGGELASRAGLNLAGFSADIPVITSKDLADIRLGVEEGIDYLAMSFVRLGQDIKRLKDILEESGADIPVIAKIETSQALASLDEILKLADGVMIARGDLGVENPPENVPLLQKDIIRRCNNLGIPVITATQMLRSMVWEP</sequence>
<evidence type="ECO:0000256" key="2">
    <source>
        <dbReference type="ARBA" id="ARBA00008663"/>
    </source>
</evidence>
<keyword evidence="5" id="KW-0479">Metal-binding</keyword>
<keyword evidence="7" id="KW-0418">Kinase</keyword>
<dbReference type="AlphaFoldDB" id="X1NQB2"/>
<dbReference type="SUPFAM" id="SSF51621">
    <property type="entry name" value="Phosphoenolpyruvate/pyruvate domain"/>
    <property type="match status" value="1"/>
</dbReference>
<keyword evidence="9" id="KW-0460">Magnesium</keyword>
<evidence type="ECO:0000256" key="5">
    <source>
        <dbReference type="ARBA" id="ARBA00022723"/>
    </source>
</evidence>
<dbReference type="FunFam" id="2.40.33.10:FF:000001">
    <property type="entry name" value="Pyruvate kinase"/>
    <property type="match status" value="1"/>
</dbReference>
<evidence type="ECO:0000256" key="3">
    <source>
        <dbReference type="ARBA" id="ARBA00012142"/>
    </source>
</evidence>
<keyword evidence="6" id="KW-0547">Nucleotide-binding</keyword>
<dbReference type="GO" id="GO:0016301">
    <property type="term" value="F:kinase activity"/>
    <property type="evidence" value="ECO:0007669"/>
    <property type="project" value="UniProtKB-KW"/>
</dbReference>
<dbReference type="EMBL" id="BARV01027029">
    <property type="protein sequence ID" value="GAI46227.1"/>
    <property type="molecule type" value="Genomic_DNA"/>
</dbReference>
<dbReference type="GO" id="GO:0004743">
    <property type="term" value="F:pyruvate kinase activity"/>
    <property type="evidence" value="ECO:0007669"/>
    <property type="project" value="UniProtKB-EC"/>
</dbReference>
<evidence type="ECO:0000256" key="7">
    <source>
        <dbReference type="ARBA" id="ARBA00022777"/>
    </source>
</evidence>
<dbReference type="InterPro" id="IPR040442">
    <property type="entry name" value="Pyrv_kinase-like_dom_sf"/>
</dbReference>